<dbReference type="OrthoDB" id="9813151at2"/>
<evidence type="ECO:0000313" key="15">
    <source>
        <dbReference type="EMBL" id="AMY09037.1"/>
    </source>
</evidence>
<feature type="transmembrane region" description="Helical" evidence="13">
    <location>
        <begin position="42"/>
        <end position="73"/>
    </location>
</feature>
<dbReference type="InterPro" id="IPR025201">
    <property type="entry name" value="KdpD_TM"/>
</dbReference>
<dbReference type="Pfam" id="PF00512">
    <property type="entry name" value="HisKA"/>
    <property type="match status" value="1"/>
</dbReference>
<dbReference type="InterPro" id="IPR029016">
    <property type="entry name" value="GAF-like_dom_sf"/>
</dbReference>
<dbReference type="InterPro" id="IPR004358">
    <property type="entry name" value="Sig_transdc_His_kin-like_C"/>
</dbReference>
<keyword evidence="11" id="KW-0902">Two-component regulatory system</keyword>
<gene>
    <name evidence="15" type="primary">kdpD_1</name>
    <name evidence="15" type="ORF">LuPra_02246</name>
</gene>
<keyword evidence="5 15" id="KW-0808">Transferase</keyword>
<dbReference type="PROSITE" id="PS50109">
    <property type="entry name" value="HIS_KIN"/>
    <property type="match status" value="1"/>
</dbReference>
<keyword evidence="9" id="KW-0067">ATP-binding</keyword>
<dbReference type="InterPro" id="IPR036890">
    <property type="entry name" value="HATPase_C_sf"/>
</dbReference>
<dbReference type="PANTHER" id="PTHR45569:SF1">
    <property type="entry name" value="SENSOR PROTEIN KDPD"/>
    <property type="match status" value="1"/>
</dbReference>
<name>A0A143PKG6_LUTPR</name>
<dbReference type="InterPro" id="IPR003594">
    <property type="entry name" value="HATPase_dom"/>
</dbReference>
<evidence type="ECO:0000256" key="5">
    <source>
        <dbReference type="ARBA" id="ARBA00022679"/>
    </source>
</evidence>
<dbReference type="SUPFAM" id="SSF55874">
    <property type="entry name" value="ATPase domain of HSP90 chaperone/DNA topoisomerase II/histidine kinase"/>
    <property type="match status" value="1"/>
</dbReference>
<proteinExistence type="predicted"/>
<keyword evidence="12 13" id="KW-0472">Membrane</keyword>
<dbReference type="Proteomes" id="UP000076079">
    <property type="component" value="Chromosome"/>
</dbReference>
<dbReference type="InterPro" id="IPR052023">
    <property type="entry name" value="Histidine_kinase_KdpD"/>
</dbReference>
<evidence type="ECO:0000256" key="11">
    <source>
        <dbReference type="ARBA" id="ARBA00023012"/>
    </source>
</evidence>
<dbReference type="InterPro" id="IPR036097">
    <property type="entry name" value="HisK_dim/P_sf"/>
</dbReference>
<comment type="catalytic activity">
    <reaction evidence="1">
        <text>ATP + protein L-histidine = ADP + protein N-phospho-L-histidine.</text>
        <dbReference type="EC" id="2.7.13.3"/>
    </reaction>
</comment>
<dbReference type="EC" id="2.7.13.3" evidence="3"/>
<keyword evidence="16" id="KW-1185">Reference proteome</keyword>
<feature type="transmembrane region" description="Helical" evidence="13">
    <location>
        <begin position="12"/>
        <end position="30"/>
    </location>
</feature>
<keyword evidence="10 13" id="KW-1133">Transmembrane helix</keyword>
<reference evidence="15 16" key="1">
    <citation type="journal article" date="2016" name="Genome Announc.">
        <title>First Complete Genome Sequence of a Subdivision 6 Acidobacterium Strain.</title>
        <authorList>
            <person name="Huang S."/>
            <person name="Vieira S."/>
            <person name="Bunk B."/>
            <person name="Riedel T."/>
            <person name="Sproer C."/>
            <person name="Overmann J."/>
        </authorList>
    </citation>
    <scope>NUCLEOTIDE SEQUENCE [LARGE SCALE GENOMIC DNA]</scope>
    <source>
        <strain evidence="16">DSM 100886 HEG_-6_39</strain>
    </source>
</reference>
<dbReference type="EMBL" id="CP015136">
    <property type="protein sequence ID" value="AMY09037.1"/>
    <property type="molecule type" value="Genomic_DNA"/>
</dbReference>
<dbReference type="Pfam" id="PF02518">
    <property type="entry name" value="HATPase_c"/>
    <property type="match status" value="1"/>
</dbReference>
<dbReference type="SUPFAM" id="SSF55781">
    <property type="entry name" value="GAF domain-like"/>
    <property type="match status" value="1"/>
</dbReference>
<evidence type="ECO:0000256" key="2">
    <source>
        <dbReference type="ARBA" id="ARBA00004141"/>
    </source>
</evidence>
<dbReference type="GO" id="GO:0005886">
    <property type="term" value="C:plasma membrane"/>
    <property type="evidence" value="ECO:0007669"/>
    <property type="project" value="TreeGrafter"/>
</dbReference>
<dbReference type="RefSeq" id="WP_110170818.1">
    <property type="nucleotide sequence ID" value="NZ_CP015136.1"/>
</dbReference>
<dbReference type="InterPro" id="IPR038318">
    <property type="entry name" value="KdpD_sf"/>
</dbReference>
<dbReference type="PRINTS" id="PR00344">
    <property type="entry name" value="BCTRLSENSOR"/>
</dbReference>
<sequence>MSTLSRRSAWPGVGGVTGVLVISAVFLRVLHIHNAATVSTTFLLVVLLVAASSTLVAAVTTSLVAVLCFNFFFLPPVRTFSVADPQNWVALIAFLVVSVVGSNLSSRVRSRAEEASARRAELARLYDLSRDVLLVGDAVKGRTALAHAVARRFDLSFVAIAVPAAPGDWEVAQGGTTLLPLPPESLSASLDEARRRVEFDAQARTYAGHRVIDIQQQAVALVPLRVGTRPIGLLATLDNVVDAGTLDAIGGLVAMALERLHMLEERREAALLRQSEELKTTLLASLGHDLRTPLTAIRIGVENLKTAHLPDEERNAQAALVLAEAAQLDRLFQNLLDMARLEAGAVAAQARRTHPSEIIEAARAQVADVLATHIIREDLQVDDPSYVDPRLTATALARLLENAAQHAPAGSTIDLMTRREEGALLVLVRDHGPGIPVRDLPHLFERFYRGTGGARRPAGTGMGLWIARGLLAAAGAHVWGENAPDGGALFTIRLPDQAASVDAVPRHD</sequence>
<dbReference type="GO" id="GO:0005524">
    <property type="term" value="F:ATP binding"/>
    <property type="evidence" value="ECO:0007669"/>
    <property type="project" value="UniProtKB-KW"/>
</dbReference>
<dbReference type="Gene3D" id="1.10.287.130">
    <property type="match status" value="1"/>
</dbReference>
<evidence type="ECO:0000256" key="1">
    <source>
        <dbReference type="ARBA" id="ARBA00000085"/>
    </source>
</evidence>
<dbReference type="AlphaFoldDB" id="A0A143PKG6"/>
<evidence type="ECO:0000256" key="8">
    <source>
        <dbReference type="ARBA" id="ARBA00022777"/>
    </source>
</evidence>
<keyword evidence="6 13" id="KW-0812">Transmembrane</keyword>
<dbReference type="InterPro" id="IPR003661">
    <property type="entry name" value="HisK_dim/P_dom"/>
</dbReference>
<dbReference type="Pfam" id="PF13493">
    <property type="entry name" value="DUF4118"/>
    <property type="match status" value="1"/>
</dbReference>
<dbReference type="KEGG" id="abac:LuPra_02246"/>
<accession>A0A143PKG6</accession>
<dbReference type="Gene3D" id="1.20.120.620">
    <property type="entry name" value="Backbone structure of the membrane domain of e. Coli histidine kinase receptor kdpd"/>
    <property type="match status" value="1"/>
</dbReference>
<dbReference type="InterPro" id="IPR005467">
    <property type="entry name" value="His_kinase_dom"/>
</dbReference>
<evidence type="ECO:0000256" key="7">
    <source>
        <dbReference type="ARBA" id="ARBA00022741"/>
    </source>
</evidence>
<evidence type="ECO:0000259" key="14">
    <source>
        <dbReference type="PROSITE" id="PS50109"/>
    </source>
</evidence>
<evidence type="ECO:0000313" key="16">
    <source>
        <dbReference type="Proteomes" id="UP000076079"/>
    </source>
</evidence>
<evidence type="ECO:0000256" key="3">
    <source>
        <dbReference type="ARBA" id="ARBA00012438"/>
    </source>
</evidence>
<organism evidence="15 16">
    <name type="scientific">Luteitalea pratensis</name>
    <dbReference type="NCBI Taxonomy" id="1855912"/>
    <lineage>
        <taxon>Bacteria</taxon>
        <taxon>Pseudomonadati</taxon>
        <taxon>Acidobacteriota</taxon>
        <taxon>Vicinamibacteria</taxon>
        <taxon>Vicinamibacterales</taxon>
        <taxon>Vicinamibacteraceae</taxon>
        <taxon>Luteitalea</taxon>
    </lineage>
</organism>
<reference evidence="16" key="2">
    <citation type="submission" date="2016-04" db="EMBL/GenBank/DDBJ databases">
        <title>First Complete Genome Sequence of a Subdivision 6 Acidobacterium.</title>
        <authorList>
            <person name="Huang S."/>
            <person name="Vieira S."/>
            <person name="Bunk B."/>
            <person name="Riedel T."/>
            <person name="Sproeer C."/>
            <person name="Overmann J."/>
        </authorList>
    </citation>
    <scope>NUCLEOTIDE SEQUENCE [LARGE SCALE GENOMIC DNA]</scope>
    <source>
        <strain evidence="16">DSM 100886 HEG_-6_39</strain>
    </source>
</reference>
<dbReference type="SUPFAM" id="SSF47384">
    <property type="entry name" value="Homodimeric domain of signal transducing histidine kinase"/>
    <property type="match status" value="1"/>
</dbReference>
<dbReference type="Gene3D" id="3.30.565.10">
    <property type="entry name" value="Histidine kinase-like ATPase, C-terminal domain"/>
    <property type="match status" value="1"/>
</dbReference>
<dbReference type="CDD" id="cd00075">
    <property type="entry name" value="HATPase"/>
    <property type="match status" value="1"/>
</dbReference>
<evidence type="ECO:0000256" key="13">
    <source>
        <dbReference type="SAM" id="Phobius"/>
    </source>
</evidence>
<dbReference type="SMART" id="SM00388">
    <property type="entry name" value="HisKA"/>
    <property type="match status" value="1"/>
</dbReference>
<feature type="domain" description="Histidine kinase" evidence="14">
    <location>
        <begin position="285"/>
        <end position="498"/>
    </location>
</feature>
<dbReference type="SMART" id="SM00387">
    <property type="entry name" value="HATPase_c"/>
    <property type="match status" value="1"/>
</dbReference>
<evidence type="ECO:0000256" key="10">
    <source>
        <dbReference type="ARBA" id="ARBA00022989"/>
    </source>
</evidence>
<evidence type="ECO:0000256" key="12">
    <source>
        <dbReference type="ARBA" id="ARBA00023136"/>
    </source>
</evidence>
<comment type="subcellular location">
    <subcellularLocation>
        <location evidence="2">Membrane</location>
        <topology evidence="2">Multi-pass membrane protein</topology>
    </subcellularLocation>
</comment>
<dbReference type="Gene3D" id="3.30.450.40">
    <property type="match status" value="1"/>
</dbReference>
<dbReference type="PATRIC" id="fig|1813736.3.peg.2357"/>
<keyword evidence="4" id="KW-0597">Phosphoprotein</keyword>
<evidence type="ECO:0000256" key="6">
    <source>
        <dbReference type="ARBA" id="ARBA00022692"/>
    </source>
</evidence>
<dbReference type="PANTHER" id="PTHR45569">
    <property type="entry name" value="SENSOR PROTEIN KDPD"/>
    <property type="match status" value="1"/>
</dbReference>
<dbReference type="GO" id="GO:0000155">
    <property type="term" value="F:phosphorelay sensor kinase activity"/>
    <property type="evidence" value="ECO:0007669"/>
    <property type="project" value="InterPro"/>
</dbReference>
<dbReference type="STRING" id="1855912.LuPra_02246"/>
<evidence type="ECO:0000256" key="4">
    <source>
        <dbReference type="ARBA" id="ARBA00022553"/>
    </source>
</evidence>
<keyword evidence="7" id="KW-0547">Nucleotide-binding</keyword>
<evidence type="ECO:0000256" key="9">
    <source>
        <dbReference type="ARBA" id="ARBA00022840"/>
    </source>
</evidence>
<keyword evidence="8" id="KW-0418">Kinase</keyword>
<dbReference type="CDD" id="cd00082">
    <property type="entry name" value="HisKA"/>
    <property type="match status" value="1"/>
</dbReference>
<protein>
    <recommendedName>
        <fullName evidence="3">histidine kinase</fullName>
        <ecNumber evidence="3">2.7.13.3</ecNumber>
    </recommendedName>
</protein>